<dbReference type="Proteomes" id="UP000216885">
    <property type="component" value="Unassembled WGS sequence"/>
</dbReference>
<protein>
    <recommendedName>
        <fullName evidence="3">Addiction module toxin RelE</fullName>
    </recommendedName>
</protein>
<organism evidence="1 2">
    <name type="scientific">Bordetella genomosp. 4</name>
    <dbReference type="NCBI Taxonomy" id="463044"/>
    <lineage>
        <taxon>Bacteria</taxon>
        <taxon>Pseudomonadati</taxon>
        <taxon>Pseudomonadota</taxon>
        <taxon>Betaproteobacteria</taxon>
        <taxon>Burkholderiales</taxon>
        <taxon>Alcaligenaceae</taxon>
        <taxon>Bordetella</taxon>
    </lineage>
</organism>
<comment type="caution">
    <text evidence="1">The sequence shown here is derived from an EMBL/GenBank/DDBJ whole genome shotgun (WGS) entry which is preliminary data.</text>
</comment>
<gene>
    <name evidence="1" type="ORF">CAL20_13015</name>
</gene>
<dbReference type="RefSeq" id="WP_094821569.1">
    <property type="nucleotide sequence ID" value="NZ_NEVO01000008.1"/>
</dbReference>
<proteinExistence type="predicted"/>
<accession>A0A261U311</accession>
<sequence length="103" mass="11500">MEFIETPVFTRLITALLSDEEYAGLQSLLIENPEKGDLIRGGGGIRKLRYGRQGVGKSGGIRVIYYWISEAHQIYMLAAYPKSKQANLTSGEIAVLRELVKEL</sequence>
<dbReference type="AlphaFoldDB" id="A0A261U311"/>
<dbReference type="Pfam" id="PF06296">
    <property type="entry name" value="RelE"/>
    <property type="match status" value="1"/>
</dbReference>
<reference evidence="1 2" key="1">
    <citation type="submission" date="2017-05" db="EMBL/GenBank/DDBJ databases">
        <title>Complete and WGS of Bordetella genogroups.</title>
        <authorList>
            <person name="Spilker T."/>
            <person name="LiPuma J."/>
        </authorList>
    </citation>
    <scope>NUCLEOTIDE SEQUENCE [LARGE SCALE GENOMIC DNA]</scope>
    <source>
        <strain evidence="1 2">AU9919</strain>
    </source>
</reference>
<dbReference type="InterPro" id="IPR009387">
    <property type="entry name" value="HigB-2"/>
</dbReference>
<dbReference type="PIRSF" id="PIRSF039032">
    <property type="entry name" value="HigB-2"/>
    <property type="match status" value="1"/>
</dbReference>
<evidence type="ECO:0008006" key="3">
    <source>
        <dbReference type="Google" id="ProtNLM"/>
    </source>
</evidence>
<dbReference type="OrthoDB" id="197283at2"/>
<keyword evidence="2" id="KW-1185">Reference proteome</keyword>
<dbReference type="EMBL" id="NEVQ01000013">
    <property type="protein sequence ID" value="OZI56354.1"/>
    <property type="molecule type" value="Genomic_DNA"/>
</dbReference>
<name>A0A261U311_9BORD</name>
<evidence type="ECO:0000313" key="2">
    <source>
        <dbReference type="Proteomes" id="UP000216885"/>
    </source>
</evidence>
<evidence type="ECO:0000313" key="1">
    <source>
        <dbReference type="EMBL" id="OZI56354.1"/>
    </source>
</evidence>